<name>A0ACC0NKM8_RHOML</name>
<organism evidence="1 2">
    <name type="scientific">Rhododendron molle</name>
    <name type="common">Chinese azalea</name>
    <name type="synonym">Azalea mollis</name>
    <dbReference type="NCBI Taxonomy" id="49168"/>
    <lineage>
        <taxon>Eukaryota</taxon>
        <taxon>Viridiplantae</taxon>
        <taxon>Streptophyta</taxon>
        <taxon>Embryophyta</taxon>
        <taxon>Tracheophyta</taxon>
        <taxon>Spermatophyta</taxon>
        <taxon>Magnoliopsida</taxon>
        <taxon>eudicotyledons</taxon>
        <taxon>Gunneridae</taxon>
        <taxon>Pentapetalae</taxon>
        <taxon>asterids</taxon>
        <taxon>Ericales</taxon>
        <taxon>Ericaceae</taxon>
        <taxon>Ericoideae</taxon>
        <taxon>Rhodoreae</taxon>
        <taxon>Rhododendron</taxon>
    </lineage>
</organism>
<comment type="caution">
    <text evidence="1">The sequence shown here is derived from an EMBL/GenBank/DDBJ whole genome shotgun (WGS) entry which is preliminary data.</text>
</comment>
<evidence type="ECO:0000313" key="2">
    <source>
        <dbReference type="Proteomes" id="UP001062846"/>
    </source>
</evidence>
<proteinExistence type="predicted"/>
<gene>
    <name evidence="1" type="ORF">RHMOL_Rhmol05G0054700</name>
</gene>
<dbReference type="Proteomes" id="UP001062846">
    <property type="component" value="Chromosome 5"/>
</dbReference>
<dbReference type="EMBL" id="CM046392">
    <property type="protein sequence ID" value="KAI8553927.1"/>
    <property type="molecule type" value="Genomic_DNA"/>
</dbReference>
<accession>A0ACC0NKM8</accession>
<keyword evidence="2" id="KW-1185">Reference proteome</keyword>
<evidence type="ECO:0000313" key="1">
    <source>
        <dbReference type="EMBL" id="KAI8553927.1"/>
    </source>
</evidence>
<protein>
    <submittedName>
        <fullName evidence="1">Uncharacterized protein</fullName>
    </submittedName>
</protein>
<sequence length="570" mass="64807">MAAGGSSSAVVPAFDPEKYQPLPHEFEPVGLKLYQQKSRKINKHRKKKARILDNEAVPREPEIHFSVKNKEAKDYIRGFGGSGKVKQWYETLPRRAKELVDDTGFGGFVQLLGETSNDRLQLTALAERWWDTTNTFHLPFGEATLTPLDFAAITGIRVGGNPIPFDIGLYKNRSALVYFLGRVPDMTDTGTVRYSWFYETFKKHPCVMERDYEHVARAFLLYLFGAALFPNKDSRVHLHYLVGMNDLSTVKDYDWGGAALATLYGHMGAISRGTTLSMGGYWRVWEIWSYEFLRMHVPKNSYEDPSVIPRGLKWARDSRGKKEGRKNLMTYRLFLDQLTKEHVNWDVWTGVDPVVHADLLRSRQANGRRILLEGPFCRQWYLGERVVRQSLGYDVFRVPKPIPSSMLNTRSLTVEDVARWTKGEDAATFLEESEDYEEHMVQRLTPVLGVSRVRRGPPPGPNTEIVPAAAIEAAPTTEGGAEVPMGALLAELPQLPWQVDYYSSTGQRRYVDIPSPEHGDFTLPPNVQQVPREYVEACFRNISGLRVLVRQQAMTDKIARPPRLGSEDEE</sequence>
<reference evidence="1" key="1">
    <citation type="submission" date="2022-02" db="EMBL/GenBank/DDBJ databases">
        <title>Plant Genome Project.</title>
        <authorList>
            <person name="Zhang R.-G."/>
        </authorList>
    </citation>
    <scope>NUCLEOTIDE SEQUENCE</scope>
    <source>
        <strain evidence="1">AT1</strain>
    </source>
</reference>